<gene>
    <name evidence="2" type="ORF">FIV46_16655</name>
</gene>
<proteinExistence type="predicted"/>
<dbReference type="InterPro" id="IPR036527">
    <property type="entry name" value="SCP2_sterol-bd_dom_sf"/>
</dbReference>
<dbReference type="GO" id="GO:0005829">
    <property type="term" value="C:cytosol"/>
    <property type="evidence" value="ECO:0007669"/>
    <property type="project" value="TreeGrafter"/>
</dbReference>
<dbReference type="OrthoDB" id="9809312at2"/>
<dbReference type="Proteomes" id="UP000319148">
    <property type="component" value="Unassembled WGS sequence"/>
</dbReference>
<accession>A0A501PCI4</accession>
<dbReference type="RefSeq" id="WP_139942048.1">
    <property type="nucleotide sequence ID" value="NZ_JBHSYP010000005.1"/>
</dbReference>
<organism evidence="2 3">
    <name type="scientific">Emcibacter nanhaiensis</name>
    <dbReference type="NCBI Taxonomy" id="1505037"/>
    <lineage>
        <taxon>Bacteria</taxon>
        <taxon>Pseudomonadati</taxon>
        <taxon>Pseudomonadota</taxon>
        <taxon>Alphaproteobacteria</taxon>
        <taxon>Emcibacterales</taxon>
        <taxon>Emcibacteraceae</taxon>
        <taxon>Emcibacter</taxon>
    </lineage>
</organism>
<protein>
    <submittedName>
        <fullName evidence="2">SCP2 sterol-binding domain-containing protein</fullName>
    </submittedName>
</protein>
<keyword evidence="3" id="KW-1185">Reference proteome</keyword>
<evidence type="ECO:0000313" key="3">
    <source>
        <dbReference type="Proteomes" id="UP000319148"/>
    </source>
</evidence>
<dbReference type="PANTHER" id="PTHR10094">
    <property type="entry name" value="STEROL CARRIER PROTEIN 2 SCP-2 FAMILY PROTEIN"/>
    <property type="match status" value="1"/>
</dbReference>
<evidence type="ECO:0000313" key="2">
    <source>
        <dbReference type="EMBL" id="TPD57732.1"/>
    </source>
</evidence>
<sequence length="99" mass="10530">MSLEEQTNVVKEKLAGAEGFGKVVKVDFEGDGVIVIDATATPPSVSNDDRDADMTLIVSEENFAGLMDGSLNPQMAMMTGKIKIQGDMSVAFKLGEIFS</sequence>
<dbReference type="AlphaFoldDB" id="A0A501PCI4"/>
<dbReference type="EMBL" id="VFIY01000018">
    <property type="protein sequence ID" value="TPD57732.1"/>
    <property type="molecule type" value="Genomic_DNA"/>
</dbReference>
<dbReference type="SUPFAM" id="SSF55718">
    <property type="entry name" value="SCP-like"/>
    <property type="match status" value="1"/>
</dbReference>
<evidence type="ECO:0000259" key="1">
    <source>
        <dbReference type="Pfam" id="PF02036"/>
    </source>
</evidence>
<name>A0A501PCI4_9PROT</name>
<reference evidence="3" key="1">
    <citation type="submission" date="2019-06" db="EMBL/GenBank/DDBJ databases">
        <title>The complete genome of Emcibacter congregatus ZYLT.</title>
        <authorList>
            <person name="Zhao Z."/>
        </authorList>
    </citation>
    <scope>NUCLEOTIDE SEQUENCE [LARGE SCALE GENOMIC DNA]</scope>
    <source>
        <strain evidence="3">MCCC 1A06723</strain>
    </source>
</reference>
<dbReference type="InterPro" id="IPR003033">
    <property type="entry name" value="SCP2_sterol-bd_dom"/>
</dbReference>
<dbReference type="Gene3D" id="3.30.1050.10">
    <property type="entry name" value="SCP2 sterol-binding domain"/>
    <property type="match status" value="1"/>
</dbReference>
<dbReference type="PANTHER" id="PTHR10094:SF25">
    <property type="entry name" value="SCP2 STEROL-BINDING DOMAIN-CONTAINING PROTEIN 1"/>
    <property type="match status" value="1"/>
</dbReference>
<feature type="domain" description="SCP2" evidence="1">
    <location>
        <begin position="5"/>
        <end position="98"/>
    </location>
</feature>
<dbReference type="Pfam" id="PF02036">
    <property type="entry name" value="SCP2"/>
    <property type="match status" value="1"/>
</dbReference>
<comment type="caution">
    <text evidence="2">The sequence shown here is derived from an EMBL/GenBank/DDBJ whole genome shotgun (WGS) entry which is preliminary data.</text>
</comment>